<evidence type="ECO:0000256" key="1">
    <source>
        <dbReference type="SAM" id="MobiDB-lite"/>
    </source>
</evidence>
<comment type="caution">
    <text evidence="2">The sequence shown here is derived from an EMBL/GenBank/DDBJ whole genome shotgun (WGS) entry which is preliminary data.</text>
</comment>
<accession>A0ABQ8WIU2</accession>
<name>A0ABQ8WIU2_PENCH</name>
<feature type="compositionally biased region" description="Polar residues" evidence="1">
    <location>
        <begin position="472"/>
        <end position="503"/>
    </location>
</feature>
<feature type="compositionally biased region" description="Polar residues" evidence="1">
    <location>
        <begin position="439"/>
        <end position="456"/>
    </location>
</feature>
<feature type="region of interest" description="Disordered" evidence="1">
    <location>
        <begin position="1"/>
        <end position="50"/>
    </location>
</feature>
<protein>
    <submittedName>
        <fullName evidence="2">Uncharacterized protein</fullName>
    </submittedName>
</protein>
<evidence type="ECO:0000313" key="3">
    <source>
        <dbReference type="Proteomes" id="UP001220256"/>
    </source>
</evidence>
<sequence length="646" mass="66459">MSDNEQAFPGMGTPPSSPIPPPNPAGPPGLVVQSAPAAPAGQQPVATGALSAPNIQGPVVQSANPAAPVGQQPVATGALSAPNIQGPVVQSAPAAPAGQQSVATSGALSVANIQAPVAPVALTDRQAGESMSIPLPVTQLPVRPVLGPAHHHDELNTPSPLTLASDLPSMSQNSENSASIHTQSMAGTHVASGQGAAPAQRIWRLGELAPLVWVPPPTSPPPGLSTETSHDQGQQRTVRAIIPGLMTTQGCPPGTVTFASTQPPDGAGSAHVTAFGAPFVTHGPPGLEYVQPPAASSVPRWQMSDNNPVGGFASAGMPNGHQYPPPPGLQVHPTSIGGFASAGMPNGHQYPPPPGLQVHATSIGGFASAGMPNGHQYPPPPGLQVHATAVGGFPIDGARQPAVRQFSVTPPWRRDNAGRFPSGGIQEPHAQQYPAPPNETITTVGSQQPAVRQFSVTPPWRRDNAGRFPSGGIQQPHAQQYSARPQQLNTSSTGGLPVTSSPQPAARQFSVTPPWRRRQVMPARQQINDDNLQHPRPVRPALRLAGALTPQNSERASLKRTYRPKPNSRADKDKDAGQGSAGPSTGPRPKRARRAAPRSDATVVARAPLLPASIPATNANTASQEQNAAAAEDPTVTTDGSCVEEM</sequence>
<feature type="compositionally biased region" description="Polar residues" evidence="1">
    <location>
        <begin position="156"/>
        <end position="180"/>
    </location>
</feature>
<gene>
    <name evidence="2" type="ORF">N7505_005655</name>
</gene>
<feature type="compositionally biased region" description="Polar residues" evidence="1">
    <location>
        <begin position="615"/>
        <end position="627"/>
    </location>
</feature>
<evidence type="ECO:0000313" key="2">
    <source>
        <dbReference type="EMBL" id="KAJ5269897.1"/>
    </source>
</evidence>
<feature type="region of interest" description="Disordered" evidence="1">
    <location>
        <begin position="146"/>
        <end position="180"/>
    </location>
</feature>
<reference evidence="2 3" key="1">
    <citation type="journal article" date="2023" name="IMA Fungus">
        <title>Comparative genomic study of the Penicillium genus elucidates a diverse pangenome and 15 lateral gene transfer events.</title>
        <authorList>
            <person name="Petersen C."/>
            <person name="Sorensen T."/>
            <person name="Nielsen M.R."/>
            <person name="Sondergaard T.E."/>
            <person name="Sorensen J.L."/>
            <person name="Fitzpatrick D.A."/>
            <person name="Frisvad J.C."/>
            <person name="Nielsen K.L."/>
        </authorList>
    </citation>
    <scope>NUCLEOTIDE SEQUENCE [LARGE SCALE GENOMIC DNA]</scope>
    <source>
        <strain evidence="2 3">IBT 3361</strain>
    </source>
</reference>
<feature type="compositionally biased region" description="Low complexity" evidence="1">
    <location>
        <begin position="28"/>
        <end position="49"/>
    </location>
</feature>
<dbReference type="Proteomes" id="UP001220256">
    <property type="component" value="Unassembled WGS sequence"/>
</dbReference>
<proteinExistence type="predicted"/>
<feature type="region of interest" description="Disordered" evidence="1">
    <location>
        <begin position="410"/>
        <end position="517"/>
    </location>
</feature>
<organism evidence="2 3">
    <name type="scientific">Penicillium chrysogenum</name>
    <name type="common">Penicillium notatum</name>
    <dbReference type="NCBI Taxonomy" id="5076"/>
    <lineage>
        <taxon>Eukaryota</taxon>
        <taxon>Fungi</taxon>
        <taxon>Dikarya</taxon>
        <taxon>Ascomycota</taxon>
        <taxon>Pezizomycotina</taxon>
        <taxon>Eurotiomycetes</taxon>
        <taxon>Eurotiomycetidae</taxon>
        <taxon>Eurotiales</taxon>
        <taxon>Aspergillaceae</taxon>
        <taxon>Penicillium</taxon>
        <taxon>Penicillium chrysogenum species complex</taxon>
    </lineage>
</organism>
<keyword evidence="3" id="KW-1185">Reference proteome</keyword>
<feature type="region of interest" description="Disordered" evidence="1">
    <location>
        <begin position="544"/>
        <end position="646"/>
    </location>
</feature>
<dbReference type="EMBL" id="JAPVEB010000003">
    <property type="protein sequence ID" value="KAJ5269897.1"/>
    <property type="molecule type" value="Genomic_DNA"/>
</dbReference>
<feature type="compositionally biased region" description="Pro residues" evidence="1">
    <location>
        <begin position="15"/>
        <end position="27"/>
    </location>
</feature>